<evidence type="ECO:0000259" key="19">
    <source>
        <dbReference type="PROSITE" id="PS51233"/>
    </source>
</evidence>
<dbReference type="Pfam" id="PF08742">
    <property type="entry name" value="C8"/>
    <property type="match status" value="5"/>
</dbReference>
<dbReference type="Gene3D" id="2.60.120.260">
    <property type="entry name" value="Galactose-binding domain-like"/>
    <property type="match status" value="3"/>
</dbReference>
<feature type="domain" description="F5/8 type C" evidence="15">
    <location>
        <begin position="2390"/>
        <end position="2543"/>
    </location>
</feature>
<feature type="domain" description="Sushi" evidence="18">
    <location>
        <begin position="152"/>
        <end position="213"/>
    </location>
</feature>
<evidence type="ECO:0000259" key="14">
    <source>
        <dbReference type="PROSITE" id="PS01225"/>
    </source>
</evidence>
<feature type="domain" description="VWFD" evidence="19">
    <location>
        <begin position="601"/>
        <end position="775"/>
    </location>
</feature>
<feature type="disulfide bond" evidence="9">
    <location>
        <begin position="4270"/>
        <end position="4322"/>
    </location>
</feature>
<sequence length="4342" mass="484496">MLPVNFGSLQLWAIVCVVLFHGCLRLAHSDNQHEEESDDLASMGAHEFDDLHMCEEPPPPMNGDLLCSKHKTRKNRYVCKAECEKGFQFPDGKRKGRHLCDLKSGKWSPSFIFPDCIPVCNPPCNNNGECTEGNHCICTPDYRGERCQYDLALCDPEKGLGVSGDWSCNHTSTTTQCILNCLPGTKYETQPADQYTCTLEGVWTPNFAPKCTPMNVIEGPGKSMPYSFLSVTQSTSPSSGVCATWGTSHYRTFDGGLYTFKGGSCPYLFAKDCEQNTFSIHVQNGEPCQHATSCKSYVSIYVGTEEYLLSNGLDGPTVENEGETYVVPAAVDGLLFQMVSDYVTLESPLGFRLKWNRRNTLLLEITGILRNKTCGLCGKFDGSVINDFETSDGTITDSVEVFANSWAMNHLGETCDSKAVVSDTCGEKREKVYEAQLHCKIIFSARFSSCHSLVDPHNYFEACKFDYCGCGFSDNYSCSCDSLAEYFRECSRLGGKVEGGWRSENLCPLSCPEGMLYSDCGSSCPRTCRGTVYDCEDSRCVDGCHCPEGRVLHEGRCVERASCPCMHNGREHQSGERMLQDCNACECNGGKWKCTEETCGARCSSTGDPHYTTFDGLNYEFLGSCLYYLVFNDNFTIVQETGPCSSASAEPSAEAMYCTQAIRVEIGENTLLLQKGIKVTLNDKLKDLPLTESGFSASMVTDSFVKVRLDNGISLLWDGHNRIYIDAPPTLLGQTAGLCGTFNHNQNDDFLTPERDVEADVDAFAARWQASDACRKRSRRSARWVEMQPQKIAESEMLCSVLRSGTFSACHGEVDLEPFYKSCVNDMCLCGSKIEECLCPILSDYSLSCTRKGIILNWVEDIPSCKPECSGGQIYRECGNPCTCSCEAIALGEDCTAQCVQGCTCPDGMTMNNEGFCIPIDQCPCWYDGKAYAASDITVQSTNICTCENAKWQCRSGKSEELKILNPDINSQENSIEIGECSHENNEEFTDCVETCPQTCQNAHLPPKCNTEECKPGCRCKEGFILDADLKKCVDIQNCGCIHASKKYSEGDTMKQSCNLCTCKSGEWQCTEKVCPGICTAWGESHFKSFDGKIFDFQGDCEYILTKGKTKETSFSLSIQNVPCGTSGVTCSKSFTVDLGPVKTGRGDLLEVTASEEKLTVTRGYPLPKMSLGSRFVLLESGLFVLVYTDVGVTVRWDKGTRIYVTLDPRWRNRVKGLCGNFNDDQSDDFLTPFGGIPEAMPSIFADSWKVQEFCPQPHVVEDTCAMHPHRKGWAQQKCGILKSDIFAECRHVVAVDVFYEKCVFDTCACDMGGDCECLCTAVAAYAQECNMHGVPIKWRSQEFCPIQCEECSTYDSCIPSCPKKTCENEYRYSKFHEACSEDFCVEGCNPKPCPEGQIYNNEKEFKCIPKVDCVVPCLEVNGVIYNEGDRITDLEVADPCQSCHCQRGSVNCIGNPCVKTEPIRPCIQTGWTPWMNTPYVVGGDYEELTNPLLKATYENFCGITNMTDIQCRVSGTNEPVFGTGGNIVCELPVGLTCRDEDSRKREICEDYEIRVFCDCGRIRLLEEIALPTTAAPSTLPPICEETGWTPWMSAHLPDSEGESETLDMLRINHYFCAEHDILDIECRTSLTWKYVLPESKDALCNKKLGLVCNGPHCQDHEIRVYCKCGKEETSPPPIPSCVNGWTEYYNTDHPDHSETGDEESLERIRESHQVCNGGTIEDIECKTVVGDKMVDYSELDNFGLKCSKNVGFICNKYVRTDKCPDFMVRFYCVCETTPENIVQTTTLPAPTTTELPVTSVPVECGWTPWLNIDTPETDENDDGDIEDLAKIQYLYKTCGGKDLIDIECRMSRTLHSYTESLQKNLQCDTLHGFRCHNSDQIGKCYDYEIRLLCMYDWCYPPTTVPAPTTKAPTTTENPCPSGQIYDECAYNCEQMCFSFVHEMSEKCGSAKDGCIAGCRPESGCLSPNVWRDYYTCVSKDECTCLYTGGDELTVMAPNEIIVRGCEKCQCVHDEVNCFIIPGCGKPKPPKPRTMIIDILKEDCWTQWINVDNPKSGGGDLEVLNDIRGMYQFCPDPVKIECRTVESKQKPFDVGQTVTCDLEKGLVCWNNDNKPEDCYDYEIRFYCPCPTTPPPTTTTPLPTLPPGDCIFGWTEWFNSHHPDYRGDHETVQSARSHHVFCANDMVSAIECRRAGTAEVGSLQRGVHCDLEVGLVCSQEYLGESEECWDYEMRLFCDCPTMAPITETETLPPTTTPLPARLPCSYWSDWINENHPGSKGPSTKSVKGGSTIVRNDNEKAMPLKLQREKHFCLEGTITDIECREADSDIDYSEIGENLVCSLVSGFRCRGKDQPGRICKDYKIRYYCSCDETSSTPVLTRPTTPVVSIEPCTTYYSIIDGDYPLPDSSIKTSSSKNAKSGPQSARLSAVSSSQSAGAWISGDISDHEFIEIDLGSIQPVYGIVTKGRNGHPEWVKSYKVLFSRNGMTYAYVSEKGNQDKIFSGNSDSDSRVEHFFTKPFEARFVRVQPLTFHKEIAMRVDLLGCADGMTTVPVYTTQPPPCTDDMGLVNGAIGDFQIKTSSDKNENSAGRFVRLNTPQTENNSGGWVAAELDQNQFVQIDFIEHRVLTGVKIQGRDMVPQWVTAFTVSYSSDAVVWNDMMDYSGENKKIFSGNYDSHTISTIYFPHPIRTRYIRIIPISWNNWIAMRLEILGCYERYEELVKDKFHSTEKPMMLETCIDPMGFENHQLPDTLITVSSSESPDSDKSRIRLNTPSNDQGTGGWIPAMSDYKPIVIIDFYEERNLTGIITQGLEDMDKWVMSYYVLYSLDNITYEKAYDKETGNMVFAGNFDRNTPVLRLFSYLIQTRFLKVVIVDYHTGPALRMEVIGCFIPYAEVTPPVPLLITTTEFCVKTGPWISLSDPASQDYGDIEPIGEIISASGACSNPYEIQCRSAITGKDYTETGQSLLCDLEHGLKCLNREQSSYMCYNYEVRIKCWTCGIETTTAPLPLELCPEVPPSMKETCPMTCPVDYVCDGYNCVPRIDCPCFKEEKRVQPSNIIVTSDCKRCECILGGYSNCKTIECPVCLPGQKSQMNEHCECQCTGCADGTLLCPSSGECVSEDKWCDGIVDCPNDEVGCPTTVKATTTTVAPTTTEIPIYCSTDYGSETDTCEINANLFETFDGLTYQYDICDHVLMRERTAHMYSVTVHKSCPPDSPHSCQRYLVVEQDGVVLKIGPGMEDITVQDNRVSSDNLWIVSQRFKDFELRKKGNAIVFRSKKYHFDVIWDSVQDVKIVLSRCLTNQVLGLCGLYNKDPSDDRTTHEGKLASNNEEFGNSWSIGPPERCEATTCPEDVMKRAIVTCQVLQDEPFSSCSGSLKMESRVESCIVFMCECLQRSLLDARKRSDTFNDIYDTGECKCLAYESFVEACEAVKPEPVPEWRIQYDCTPECPPGMEWQDCGPGCELTCDNYHDREAICNGSGCTAGCYCPAGLVRHHDRCVKPKMCQDCVCRGHGDPNYITFDGRYYAFQGNCTYVLAQHLTAEDENMNFKILATNVECPEEPHTSCTDGLQIFWNGHIIEKFKNKPVYFDGEALTKNDSPLQKNGISITFVPGKSTIVHIKSINLAVRYFDQMYGFNIELPAFYYYNKTEGLCGVCNFIQSDDLYHKDGYVTEDIEDFAYSWLVAPDRRDQCHMPRVIAPEPPPGICNFTISPCETFLDPTLYSESCQNDVTYSHKPEASMCRSKFQYAQQCCERGISLVDWLKVSGCEYACPSGMYFACTPACPKTCENYRDYRPSDCDLMPLYTCSCPAGKVLQLGSCVDEKTCETCDEFGHIIGDVWNISPCEVCECAKDLVTKCTVTQCPLPPLCGEFEKLQKVEGNASACCEVYQCVEIPAELRCPEAKLKNCAKGEANVIAHVDSCPVYHCECMPDLCPPLLEPILEEGEQFAVEIEGCCPSYNTKCFDELCSKPPTCKPGFRLSTQEGKCCLKYACIPKKNVCVYQYKYGVVNGTQISLAPEEYYEKEYETGSSWQDGLCRKCSCVQVKGQHAFSCREEICPTPDEFPDAEKYEREIIHVPGVCCPKYRRTACKVNGVPHSIDSEWPSPNGDNCKSYKCVMEKGEAAILEKTTVCDKTCPDYAIYMEPSPDSNKCCGECKPVACEENGILYEDGSTWISTMKPCYKAECSVTSNGTHIVYRGESCPIMPENCPLENVKTDPKGCCSYCKRSTDGCSAVQVPIYESRGFFGYVDQVKGFCSNEDALENLTKCAGQCATDSLYSNLIGDFESVCNCCVPISTHNRLVILDCADGSKVEKVYQQPSSCKCSNCSGRNDRSLTAMDQVEPV</sequence>
<keyword evidence="8" id="KW-0325">Glycoprotein</keyword>
<dbReference type="SUPFAM" id="SSF49785">
    <property type="entry name" value="Galactose-binding domain-like"/>
    <property type="match status" value="3"/>
</dbReference>
<dbReference type="PROSITE" id="PS50022">
    <property type="entry name" value="FA58C_3"/>
    <property type="match status" value="3"/>
</dbReference>
<evidence type="ECO:0000259" key="18">
    <source>
        <dbReference type="PROSITE" id="PS50923"/>
    </source>
</evidence>
<keyword evidence="6" id="KW-0186">Copper</keyword>
<dbReference type="SMART" id="SM00216">
    <property type="entry name" value="VWD"/>
    <property type="match status" value="5"/>
</dbReference>
<dbReference type="GO" id="GO:0005615">
    <property type="term" value="C:extracellular space"/>
    <property type="evidence" value="ECO:0007669"/>
    <property type="project" value="TreeGrafter"/>
</dbReference>
<dbReference type="FunFam" id="2.60.120.260:FF:000016">
    <property type="entry name" value="Contactin-associated protein-like 4 isoform 1"/>
    <property type="match status" value="1"/>
</dbReference>
<dbReference type="Gene3D" id="2.10.70.10">
    <property type="entry name" value="Complement Module, domain 1"/>
    <property type="match status" value="1"/>
</dbReference>
<dbReference type="PROSITE" id="PS51233">
    <property type="entry name" value="VWFD"/>
    <property type="match status" value="5"/>
</dbReference>
<proteinExistence type="inferred from homology"/>
<evidence type="ECO:0000259" key="17">
    <source>
        <dbReference type="PROSITE" id="PS50184"/>
    </source>
</evidence>
<feature type="disulfide bond" evidence="10">
    <location>
        <begin position="138"/>
        <end position="147"/>
    </location>
</feature>
<feature type="domain" description="VWFD" evidence="19">
    <location>
        <begin position="3506"/>
        <end position="3691"/>
    </location>
</feature>
<evidence type="ECO:0000256" key="6">
    <source>
        <dbReference type="ARBA" id="ARBA00023008"/>
    </source>
</evidence>
<evidence type="ECO:0000256" key="3">
    <source>
        <dbReference type="ARBA" id="ARBA00022525"/>
    </source>
</evidence>
<evidence type="ECO:0000256" key="4">
    <source>
        <dbReference type="ARBA" id="ARBA00022729"/>
    </source>
</evidence>
<evidence type="ECO:0000256" key="10">
    <source>
        <dbReference type="PROSITE-ProRule" id="PRU00076"/>
    </source>
</evidence>
<dbReference type="CDD" id="cd00057">
    <property type="entry name" value="FA58C"/>
    <property type="match status" value="3"/>
</dbReference>
<name>A0AAV6VUN7_9ARAC</name>
<dbReference type="InterPro" id="IPR036084">
    <property type="entry name" value="Ser_inhib-like_sf"/>
</dbReference>
<dbReference type="SMART" id="SM00231">
    <property type="entry name" value="FA58C"/>
    <property type="match status" value="3"/>
</dbReference>
<dbReference type="PANTHER" id="PTHR11339:SF386">
    <property type="entry name" value="HEMOLECTIN, ISOFORM A"/>
    <property type="match status" value="1"/>
</dbReference>
<organism evidence="20 21">
    <name type="scientific">Oedothorax gibbosus</name>
    <dbReference type="NCBI Taxonomy" id="931172"/>
    <lineage>
        <taxon>Eukaryota</taxon>
        <taxon>Metazoa</taxon>
        <taxon>Ecdysozoa</taxon>
        <taxon>Arthropoda</taxon>
        <taxon>Chelicerata</taxon>
        <taxon>Arachnida</taxon>
        <taxon>Araneae</taxon>
        <taxon>Araneomorphae</taxon>
        <taxon>Entelegynae</taxon>
        <taxon>Araneoidea</taxon>
        <taxon>Linyphiidae</taxon>
        <taxon>Erigoninae</taxon>
        <taxon>Oedothorax</taxon>
    </lineage>
</organism>
<gene>
    <name evidence="20" type="ORF">JTE90_009334</name>
</gene>
<evidence type="ECO:0000259" key="16">
    <source>
        <dbReference type="PROSITE" id="PS50026"/>
    </source>
</evidence>
<keyword evidence="5" id="KW-0677">Repeat</keyword>
<dbReference type="Pfam" id="PF01826">
    <property type="entry name" value="TIL"/>
    <property type="match status" value="4"/>
</dbReference>
<dbReference type="GO" id="GO:0031012">
    <property type="term" value="C:extracellular matrix"/>
    <property type="evidence" value="ECO:0007669"/>
    <property type="project" value="TreeGrafter"/>
</dbReference>
<dbReference type="PROSITE" id="PS50923">
    <property type="entry name" value="SUSHI"/>
    <property type="match status" value="2"/>
</dbReference>
<keyword evidence="3" id="KW-0964">Secreted</keyword>
<dbReference type="InterPro" id="IPR006207">
    <property type="entry name" value="Cys_knot_C"/>
</dbReference>
<feature type="domain" description="EGF-like" evidence="16">
    <location>
        <begin position="117"/>
        <end position="148"/>
    </location>
</feature>
<evidence type="ECO:0000313" key="21">
    <source>
        <dbReference type="Proteomes" id="UP000827092"/>
    </source>
</evidence>
<dbReference type="EMBL" id="JAFNEN010000026">
    <property type="protein sequence ID" value="KAG8199486.1"/>
    <property type="molecule type" value="Genomic_DNA"/>
</dbReference>
<feature type="domain" description="F5/8 type C" evidence="15">
    <location>
        <begin position="2560"/>
        <end position="2712"/>
    </location>
</feature>
<feature type="region of interest" description="Disordered" evidence="12">
    <location>
        <begin position="2754"/>
        <end position="2775"/>
    </location>
</feature>
<evidence type="ECO:0008006" key="22">
    <source>
        <dbReference type="Google" id="ProtNLM"/>
    </source>
</evidence>
<keyword evidence="11" id="KW-0768">Sushi</keyword>
<dbReference type="InterPro" id="IPR002172">
    <property type="entry name" value="LDrepeatLR_classA_rpt"/>
</dbReference>
<dbReference type="InterPro" id="IPR025155">
    <property type="entry name" value="WxxW_domain"/>
</dbReference>
<feature type="disulfide bond" evidence="10">
    <location>
        <begin position="120"/>
        <end position="130"/>
    </location>
</feature>
<evidence type="ECO:0000256" key="9">
    <source>
        <dbReference type="PROSITE-ProRule" id="PRU00039"/>
    </source>
</evidence>
<comment type="subcellular location">
    <subcellularLocation>
        <location evidence="1">Secreted</location>
        <location evidence="1">Extracellular space</location>
    </subcellularLocation>
</comment>
<dbReference type="PROSITE" id="PS01185">
    <property type="entry name" value="CTCK_1"/>
    <property type="match status" value="1"/>
</dbReference>
<comment type="caution">
    <text evidence="20">The sequence shown here is derived from an EMBL/GenBank/DDBJ whole genome shotgun (WGS) entry which is preliminary data.</text>
</comment>
<dbReference type="InterPro" id="IPR002919">
    <property type="entry name" value="TIL_dom"/>
</dbReference>
<dbReference type="InterPro" id="IPR014853">
    <property type="entry name" value="VWF/SSPO/ZAN-like_Cys-rich_dom"/>
</dbReference>
<evidence type="ECO:0000259" key="15">
    <source>
        <dbReference type="PROSITE" id="PS50022"/>
    </source>
</evidence>
<feature type="disulfide bond" evidence="9">
    <location>
        <begin position="4266"/>
        <end position="4320"/>
    </location>
</feature>
<evidence type="ECO:0000256" key="1">
    <source>
        <dbReference type="ARBA" id="ARBA00004239"/>
    </source>
</evidence>
<evidence type="ECO:0000256" key="12">
    <source>
        <dbReference type="SAM" id="MobiDB-lite"/>
    </source>
</evidence>
<keyword evidence="10" id="KW-0245">EGF-like domain</keyword>
<reference evidence="20 21" key="1">
    <citation type="journal article" date="2022" name="Nat. Ecol. Evol.">
        <title>A masculinizing supergene underlies an exaggerated male reproductive morph in a spider.</title>
        <authorList>
            <person name="Hendrickx F."/>
            <person name="De Corte Z."/>
            <person name="Sonet G."/>
            <person name="Van Belleghem S.M."/>
            <person name="Kostlbacher S."/>
            <person name="Vangestel C."/>
        </authorList>
    </citation>
    <scope>NUCLEOTIDE SEQUENCE [LARGE SCALE GENOMIC DNA]</scope>
    <source>
        <strain evidence="20">W744_W776</strain>
    </source>
</reference>
<dbReference type="InterPro" id="IPR001846">
    <property type="entry name" value="VWF_type-D"/>
</dbReference>
<dbReference type="GO" id="GO:0007399">
    <property type="term" value="P:nervous system development"/>
    <property type="evidence" value="ECO:0007669"/>
    <property type="project" value="UniProtKB-ARBA"/>
</dbReference>
<evidence type="ECO:0000256" key="11">
    <source>
        <dbReference type="PROSITE-ProRule" id="PRU00302"/>
    </source>
</evidence>
<dbReference type="InterPro" id="IPR050780">
    <property type="entry name" value="Mucin_vWF_Thrombospondin_sf"/>
</dbReference>
<dbReference type="InterPro" id="IPR001007">
    <property type="entry name" value="VWF_dom"/>
</dbReference>
<dbReference type="SMART" id="SM00192">
    <property type="entry name" value="LDLa"/>
    <property type="match status" value="1"/>
</dbReference>
<dbReference type="Pfam" id="PF00754">
    <property type="entry name" value="F5_F8_type_C"/>
    <property type="match status" value="3"/>
</dbReference>
<dbReference type="PROSITE" id="PS01225">
    <property type="entry name" value="CTCK_2"/>
    <property type="match status" value="1"/>
</dbReference>
<dbReference type="Proteomes" id="UP000827092">
    <property type="component" value="Unassembled WGS sequence"/>
</dbReference>
<feature type="domain" description="VWFD" evidence="19">
    <location>
        <begin position="3167"/>
        <end position="3344"/>
    </location>
</feature>
<feature type="domain" description="VWFD" evidence="19">
    <location>
        <begin position="240"/>
        <end position="416"/>
    </location>
</feature>
<evidence type="ECO:0000256" key="13">
    <source>
        <dbReference type="SAM" id="SignalP"/>
    </source>
</evidence>
<comment type="similarity">
    <text evidence="2">Belongs to the thrombospondin family.</text>
</comment>
<dbReference type="InterPro" id="IPR008979">
    <property type="entry name" value="Galactose-bd-like_sf"/>
</dbReference>
<dbReference type="PROSITE" id="PS50026">
    <property type="entry name" value="EGF_3"/>
    <property type="match status" value="1"/>
</dbReference>
<dbReference type="Pfam" id="PF13330">
    <property type="entry name" value="Mucin2_WxxW"/>
    <property type="match status" value="8"/>
</dbReference>
<dbReference type="SMART" id="SM00215">
    <property type="entry name" value="VWC_out"/>
    <property type="match status" value="3"/>
</dbReference>
<dbReference type="CDD" id="cd19941">
    <property type="entry name" value="TIL"/>
    <property type="match status" value="5"/>
</dbReference>
<feature type="domain" description="F5/8 type C" evidence="15">
    <location>
        <begin position="2736"/>
        <end position="2887"/>
    </location>
</feature>
<dbReference type="SMART" id="SM00032">
    <property type="entry name" value="CCP"/>
    <property type="match status" value="2"/>
</dbReference>
<dbReference type="PROSITE" id="PS00022">
    <property type="entry name" value="EGF_1"/>
    <property type="match status" value="1"/>
</dbReference>
<feature type="domain" description="VWFD" evidence="19">
    <location>
        <begin position="1077"/>
        <end position="1256"/>
    </location>
</feature>
<feature type="chain" id="PRO_5043462306" description="Hemolectin" evidence="13">
    <location>
        <begin position="30"/>
        <end position="4342"/>
    </location>
</feature>
<dbReference type="InterPro" id="IPR000421">
    <property type="entry name" value="FA58C"/>
</dbReference>
<comment type="caution">
    <text evidence="10">Lacks conserved residue(s) required for the propagation of feature annotation.</text>
</comment>
<feature type="domain" description="VWFC" evidence="17">
    <location>
        <begin position="4024"/>
        <end position="4089"/>
    </location>
</feature>
<dbReference type="Gene3D" id="2.10.25.10">
    <property type="entry name" value="Laminin"/>
    <property type="match status" value="5"/>
</dbReference>
<dbReference type="SMART" id="SM00832">
    <property type="entry name" value="C8"/>
    <property type="match status" value="3"/>
</dbReference>
<keyword evidence="7 10" id="KW-1015">Disulfide bond</keyword>
<dbReference type="SUPFAM" id="SSF57567">
    <property type="entry name" value="Serine protease inhibitors"/>
    <property type="match status" value="4"/>
</dbReference>
<feature type="signal peptide" evidence="13">
    <location>
        <begin position="1"/>
        <end position="29"/>
    </location>
</feature>
<keyword evidence="21" id="KW-1185">Reference proteome</keyword>
<evidence type="ECO:0000256" key="8">
    <source>
        <dbReference type="ARBA" id="ARBA00023180"/>
    </source>
</evidence>
<dbReference type="SMART" id="SM00041">
    <property type="entry name" value="CT"/>
    <property type="match status" value="1"/>
</dbReference>
<dbReference type="InterPro" id="IPR000742">
    <property type="entry name" value="EGF"/>
</dbReference>
<accession>A0AAV6VUN7</accession>
<evidence type="ECO:0000313" key="20">
    <source>
        <dbReference type="EMBL" id="KAG8199486.1"/>
    </source>
</evidence>
<dbReference type="PANTHER" id="PTHR11339">
    <property type="entry name" value="EXTRACELLULAR MATRIX GLYCOPROTEIN RELATED"/>
    <property type="match status" value="1"/>
</dbReference>
<evidence type="ECO:0000256" key="5">
    <source>
        <dbReference type="ARBA" id="ARBA00022737"/>
    </source>
</evidence>
<keyword evidence="4 13" id="KW-0732">Signal</keyword>
<dbReference type="PROSITE" id="PS50184">
    <property type="entry name" value="VWFC_2"/>
    <property type="match status" value="1"/>
</dbReference>
<evidence type="ECO:0000256" key="2">
    <source>
        <dbReference type="ARBA" id="ARBA00009456"/>
    </source>
</evidence>
<dbReference type="PROSITE" id="PS01286">
    <property type="entry name" value="FA58C_2"/>
    <property type="match status" value="1"/>
</dbReference>
<dbReference type="Pfam" id="PF00094">
    <property type="entry name" value="VWD"/>
    <property type="match status" value="5"/>
</dbReference>
<evidence type="ECO:0000256" key="7">
    <source>
        <dbReference type="ARBA" id="ARBA00023157"/>
    </source>
</evidence>
<feature type="domain" description="CTCK" evidence="14">
    <location>
        <begin position="4230"/>
        <end position="4326"/>
    </location>
</feature>
<feature type="domain" description="Sushi" evidence="18">
    <location>
        <begin position="52"/>
        <end position="118"/>
    </location>
</feature>
<dbReference type="SMART" id="SM00214">
    <property type="entry name" value="VWC"/>
    <property type="match status" value="6"/>
</dbReference>
<feature type="disulfide bond" evidence="11">
    <location>
        <begin position="154"/>
        <end position="197"/>
    </location>
</feature>
<dbReference type="PROSITE" id="PS01208">
    <property type="entry name" value="VWFC_1"/>
    <property type="match status" value="1"/>
</dbReference>
<dbReference type="SMART" id="SM00181">
    <property type="entry name" value="EGF"/>
    <property type="match status" value="4"/>
</dbReference>
<dbReference type="InterPro" id="IPR000436">
    <property type="entry name" value="Sushi_SCR_CCP_dom"/>
</dbReference>
<protein>
    <recommendedName>
        <fullName evidence="22">Hemolectin</fullName>
    </recommendedName>
</protein>
<dbReference type="PROSITE" id="PS01285">
    <property type="entry name" value="FA58C_1"/>
    <property type="match status" value="2"/>
</dbReference>